<keyword evidence="2" id="KW-0677">Repeat</keyword>
<name>A0A8S3KCF6_9BILA</name>
<dbReference type="AlphaFoldDB" id="A0A8S3KCF6"/>
<evidence type="ECO:0000256" key="4">
    <source>
        <dbReference type="PROSITE-ProRule" id="PRU00504"/>
    </source>
</evidence>
<dbReference type="PANTHER" id="PTHR10680:SF28">
    <property type="entry name" value="SMP-30_GLUCONOLACTONASE_LRE-LIKE REGION DOMAIN-CONTAINING PROTEIN"/>
    <property type="match status" value="1"/>
</dbReference>
<keyword evidence="1" id="KW-0732">Signal</keyword>
<dbReference type="PROSITE" id="PS51125">
    <property type="entry name" value="NHL"/>
    <property type="match status" value="1"/>
</dbReference>
<evidence type="ECO:0000313" key="5">
    <source>
        <dbReference type="EMBL" id="CAF5226493.1"/>
    </source>
</evidence>
<proteinExistence type="predicted"/>
<sequence length="88" mass="10173">MGNALNQLNEPRYLFVNRQQNIYVSDYNNHRVMKWIKGANEGIVVTECQGKWNVLTQLKNPQGLFVDTLGTLYVADSENHRIMCWSQG</sequence>
<dbReference type="Proteomes" id="UP000681720">
    <property type="component" value="Unassembled WGS sequence"/>
</dbReference>
<gene>
    <name evidence="5" type="ORF">GIL414_LOCUS87149</name>
</gene>
<dbReference type="EMBL" id="CAJOBJ010378460">
    <property type="protein sequence ID" value="CAF5226493.1"/>
    <property type="molecule type" value="Genomic_DNA"/>
</dbReference>
<evidence type="ECO:0000256" key="3">
    <source>
        <dbReference type="ARBA" id="ARBA00023180"/>
    </source>
</evidence>
<evidence type="ECO:0000313" key="6">
    <source>
        <dbReference type="Proteomes" id="UP000681720"/>
    </source>
</evidence>
<evidence type="ECO:0000256" key="2">
    <source>
        <dbReference type="ARBA" id="ARBA00022737"/>
    </source>
</evidence>
<dbReference type="Gene3D" id="2.40.10.500">
    <property type="match status" value="1"/>
</dbReference>
<dbReference type="PANTHER" id="PTHR10680">
    <property type="entry name" value="PEPTIDYL-GLYCINE ALPHA-AMIDATING MONOOXYGENASE"/>
    <property type="match status" value="1"/>
</dbReference>
<dbReference type="SUPFAM" id="SSF101898">
    <property type="entry name" value="NHL repeat"/>
    <property type="match status" value="1"/>
</dbReference>
<dbReference type="InterPro" id="IPR001258">
    <property type="entry name" value="NHL_repeat"/>
</dbReference>
<accession>A0A8S3KCF6</accession>
<feature type="non-terminal residue" evidence="5">
    <location>
        <position position="88"/>
    </location>
</feature>
<protein>
    <submittedName>
        <fullName evidence="5">Uncharacterized protein</fullName>
    </submittedName>
</protein>
<comment type="caution">
    <text evidence="5">The sequence shown here is derived from an EMBL/GenBank/DDBJ whole genome shotgun (WGS) entry which is preliminary data.</text>
</comment>
<dbReference type="GO" id="GO:0005576">
    <property type="term" value="C:extracellular region"/>
    <property type="evidence" value="ECO:0007669"/>
    <property type="project" value="TreeGrafter"/>
</dbReference>
<evidence type="ECO:0000256" key="1">
    <source>
        <dbReference type="ARBA" id="ARBA00022729"/>
    </source>
</evidence>
<feature type="repeat" description="NHL" evidence="4">
    <location>
        <begin position="57"/>
        <end position="88"/>
    </location>
</feature>
<reference evidence="5" key="1">
    <citation type="submission" date="2021-02" db="EMBL/GenBank/DDBJ databases">
        <authorList>
            <person name="Nowell W R."/>
        </authorList>
    </citation>
    <scope>NUCLEOTIDE SEQUENCE</scope>
</reference>
<dbReference type="Pfam" id="PF01436">
    <property type="entry name" value="NHL"/>
    <property type="match status" value="2"/>
</dbReference>
<organism evidence="5 6">
    <name type="scientific">Rotaria magnacalcarata</name>
    <dbReference type="NCBI Taxonomy" id="392030"/>
    <lineage>
        <taxon>Eukaryota</taxon>
        <taxon>Metazoa</taxon>
        <taxon>Spiralia</taxon>
        <taxon>Gnathifera</taxon>
        <taxon>Rotifera</taxon>
        <taxon>Eurotatoria</taxon>
        <taxon>Bdelloidea</taxon>
        <taxon>Philodinida</taxon>
        <taxon>Philodinidae</taxon>
        <taxon>Rotaria</taxon>
    </lineage>
</organism>
<keyword evidence="3" id="KW-0325">Glycoprotein</keyword>